<protein>
    <submittedName>
        <fullName evidence="1">Uncharacterized protein</fullName>
    </submittedName>
</protein>
<name>A0A8D9B8J8_9HEMI</name>
<proteinExistence type="predicted"/>
<evidence type="ECO:0000313" key="1">
    <source>
        <dbReference type="EMBL" id="CAG6780589.1"/>
    </source>
</evidence>
<accession>A0A8D9B8J8</accession>
<organism evidence="1">
    <name type="scientific">Cacopsylla melanoneura</name>
    <dbReference type="NCBI Taxonomy" id="428564"/>
    <lineage>
        <taxon>Eukaryota</taxon>
        <taxon>Metazoa</taxon>
        <taxon>Ecdysozoa</taxon>
        <taxon>Arthropoda</taxon>
        <taxon>Hexapoda</taxon>
        <taxon>Insecta</taxon>
        <taxon>Pterygota</taxon>
        <taxon>Neoptera</taxon>
        <taxon>Paraneoptera</taxon>
        <taxon>Hemiptera</taxon>
        <taxon>Sternorrhyncha</taxon>
        <taxon>Psylloidea</taxon>
        <taxon>Psyllidae</taxon>
        <taxon>Psyllinae</taxon>
        <taxon>Cacopsylla</taxon>
    </lineage>
</organism>
<reference evidence="1" key="1">
    <citation type="submission" date="2021-05" db="EMBL/GenBank/DDBJ databases">
        <authorList>
            <person name="Alioto T."/>
            <person name="Alioto T."/>
            <person name="Gomez Garrido J."/>
        </authorList>
    </citation>
    <scope>NUCLEOTIDE SEQUENCE</scope>
</reference>
<dbReference type="AlphaFoldDB" id="A0A8D9B8J8"/>
<dbReference type="EMBL" id="HBUF01619102">
    <property type="protein sequence ID" value="CAG6780589.1"/>
    <property type="molecule type" value="Transcribed_RNA"/>
</dbReference>
<sequence length="114" mass="13022">MLHSIHTCNSMFSTRILSWDLQHGPVMSNVKNYFSDNIKNVPCTITFFDYKYLVCKKNVSIVVRRIQISSGTLEAASQSLVNPLILCMSRHSCMLICVQRVSQQMQCVVTLLTY</sequence>